<dbReference type="PANTHER" id="PTHR11017:SF579">
    <property type="entry name" value="TIR DOMAIN-CONTAINING PROTEIN"/>
    <property type="match status" value="1"/>
</dbReference>
<name>A0A8T0GZG2_CERPU</name>
<dbReference type="InterPro" id="IPR043145">
    <property type="entry name" value="Znf_ZZ_sf"/>
</dbReference>
<keyword evidence="1" id="KW-0479">Metal-binding</keyword>
<dbReference type="GO" id="GO:0043531">
    <property type="term" value="F:ADP binding"/>
    <property type="evidence" value="ECO:0007669"/>
    <property type="project" value="InterPro"/>
</dbReference>
<evidence type="ECO:0000256" key="2">
    <source>
        <dbReference type="ARBA" id="ARBA00022771"/>
    </source>
</evidence>
<sequence>MAEDVTVMASAHSFSVLNKHCATCDTLGGWTSRMWECDLCQDYFLCENCYKGPLEESDVLSAPHHVHTEDYCMSPHVTPFGCGGCQSFPICNQRWRCKKCFDFDLCEVCYRELDTVDMPPEHSREHPMIAVEVLCPERHCKSKSIYSKPLDPQWSYMGDRDPSEQRDSHKKHKIFLSHAGAQKQFVEELHQECLGHFGPTKIWLGSFHISKSIQSSFSKPNVPQWSYIEERDLSSCYFQWVRRKPLTETDMTSHVNSAEETATTPSSTKIENHSDAHMSLIQKNLRLKYTSLSLKPGLETSYTKRDSHKKHKIFLSHAGAQKHFVEELHQELLKVHHFGTFFDKDDGSLPKAEPFPQKILDAAKNCELAIVVISTDYFTRKWPMLELATFVEAQKTRLELKILPIFYKLSVEEFKQPERQKIYVETWNQLSVSEDDIQHWKEALKVISRTNGIEFDKAMGKAMGKKALRLKIVETVCKLVKHEILWDDSHVQGKARMHEMIEVKFQRSYNASGEVESTYTTYMGLYGMGGSGKTTISKVFCNEMMQHYFGRSCHIELGTMDSLQLRKKLLQCISYLDPGFLSTIVDEGEILGLLKDHISKYKICLVIDNVSDTQTSLEEARILLNLPFKEGSSILVTSRSKYILQDLNITALMKVPALTTNEAMALFIHHTGCGTSFLSKDQRSAVEMLVEQCNFKTEDRVGQEYHPLALKVLGTRVGPNPEKWCDIEIDFKRSENENIHHIFSILRSSYDALIPRYQRMFLDLALSRSDYIDGISEYDMEWQMRCLYGENKQGKNCFISKLVKDLQAKSLIEFYDVESRRIYIHDLYYEFAIIEVEKKGLVHSPSCFLTRPANRQRSVQERRLRIQNQLIQRVSTRDILSCTICSAAELITIQGCPNLRSVDVPGMQNLKMFEVTGGCPHLTTINLEGAVNLQCLSWEGFQGEFPDLTSLESLEGLWLLSAEEMSPPPPRGSLDFRSNPNLDTLHLSYLPLNCLNLHEAVNLRILRVNSCQYVERFEGLEALVKLEFVDLCVCSSLLEFPSVSNFPSLKSFRLEGAAKVKEIHGLANLIMLRGLSLKGGEELEELPGIEASTRLSELDLSDTNLEDFSWISSMKGLTAINLSGTMIRYVPECGELSKLTYLVLDNCEALESAGNTGSLHG</sequence>
<feature type="region of interest" description="Disordered" evidence="5">
    <location>
        <begin position="252"/>
        <end position="271"/>
    </location>
</feature>
<evidence type="ECO:0000313" key="8">
    <source>
        <dbReference type="EMBL" id="KAG0563579.1"/>
    </source>
</evidence>
<dbReference type="PROSITE" id="PS50104">
    <property type="entry name" value="TIR"/>
    <property type="match status" value="1"/>
</dbReference>
<evidence type="ECO:0000256" key="5">
    <source>
        <dbReference type="SAM" id="MobiDB-lite"/>
    </source>
</evidence>
<dbReference type="Pfam" id="PF00931">
    <property type="entry name" value="NB-ARC"/>
    <property type="match status" value="1"/>
</dbReference>
<gene>
    <name evidence="8" type="ORF">KC19_8G042800</name>
</gene>
<dbReference type="GO" id="GO:0007165">
    <property type="term" value="P:signal transduction"/>
    <property type="evidence" value="ECO:0007669"/>
    <property type="project" value="InterPro"/>
</dbReference>
<evidence type="ECO:0000256" key="4">
    <source>
        <dbReference type="PROSITE-ProRule" id="PRU00228"/>
    </source>
</evidence>
<feature type="compositionally biased region" description="Low complexity" evidence="5">
    <location>
        <begin position="258"/>
        <end position="268"/>
    </location>
</feature>
<dbReference type="SMART" id="SM00291">
    <property type="entry name" value="ZnF_ZZ"/>
    <property type="match status" value="2"/>
</dbReference>
<dbReference type="InterPro" id="IPR032675">
    <property type="entry name" value="LRR_dom_sf"/>
</dbReference>
<dbReference type="AlphaFoldDB" id="A0A8T0GZG2"/>
<dbReference type="SUPFAM" id="SSF52540">
    <property type="entry name" value="P-loop containing nucleoside triphosphate hydrolases"/>
    <property type="match status" value="1"/>
</dbReference>
<evidence type="ECO:0008006" key="10">
    <source>
        <dbReference type="Google" id="ProtNLM"/>
    </source>
</evidence>
<dbReference type="GO" id="GO:0006952">
    <property type="term" value="P:defense response"/>
    <property type="evidence" value="ECO:0007669"/>
    <property type="project" value="InterPro"/>
</dbReference>
<dbReference type="InterPro" id="IPR027417">
    <property type="entry name" value="P-loop_NTPase"/>
</dbReference>
<dbReference type="InterPro" id="IPR000433">
    <property type="entry name" value="Znf_ZZ"/>
</dbReference>
<protein>
    <recommendedName>
        <fullName evidence="10">TIR domain-containing protein</fullName>
    </recommendedName>
</protein>
<dbReference type="Gene3D" id="3.80.10.10">
    <property type="entry name" value="Ribonuclease Inhibitor"/>
    <property type="match status" value="1"/>
</dbReference>
<feature type="domain" description="TIR" evidence="6">
    <location>
        <begin position="309"/>
        <end position="447"/>
    </location>
</feature>
<evidence type="ECO:0000256" key="3">
    <source>
        <dbReference type="ARBA" id="ARBA00022833"/>
    </source>
</evidence>
<dbReference type="Pfam" id="PF01582">
    <property type="entry name" value="TIR"/>
    <property type="match status" value="1"/>
</dbReference>
<dbReference type="SUPFAM" id="SSF57850">
    <property type="entry name" value="RING/U-box"/>
    <property type="match status" value="1"/>
</dbReference>
<organism evidence="8 9">
    <name type="scientific">Ceratodon purpureus</name>
    <name type="common">Fire moss</name>
    <name type="synonym">Dicranum purpureum</name>
    <dbReference type="NCBI Taxonomy" id="3225"/>
    <lineage>
        <taxon>Eukaryota</taxon>
        <taxon>Viridiplantae</taxon>
        <taxon>Streptophyta</taxon>
        <taxon>Embryophyta</taxon>
        <taxon>Bryophyta</taxon>
        <taxon>Bryophytina</taxon>
        <taxon>Bryopsida</taxon>
        <taxon>Dicranidae</taxon>
        <taxon>Pseudoditrichales</taxon>
        <taxon>Ditrichaceae</taxon>
        <taxon>Ceratodon</taxon>
    </lineage>
</organism>
<keyword evidence="2 4" id="KW-0863">Zinc-finger</keyword>
<dbReference type="Gene3D" id="3.30.60.90">
    <property type="match status" value="1"/>
</dbReference>
<dbReference type="Gene3D" id="3.40.50.10140">
    <property type="entry name" value="Toll/interleukin-1 receptor homology (TIR) domain"/>
    <property type="match status" value="1"/>
</dbReference>
<dbReference type="SMART" id="SM00255">
    <property type="entry name" value="TIR"/>
    <property type="match status" value="1"/>
</dbReference>
<reference evidence="8" key="1">
    <citation type="submission" date="2020-06" db="EMBL/GenBank/DDBJ databases">
        <title>WGS assembly of Ceratodon purpureus strain R40.</title>
        <authorList>
            <person name="Carey S.B."/>
            <person name="Jenkins J."/>
            <person name="Shu S."/>
            <person name="Lovell J.T."/>
            <person name="Sreedasyam A."/>
            <person name="Maumus F."/>
            <person name="Tiley G.P."/>
            <person name="Fernandez-Pozo N."/>
            <person name="Barry K."/>
            <person name="Chen C."/>
            <person name="Wang M."/>
            <person name="Lipzen A."/>
            <person name="Daum C."/>
            <person name="Saski C.A."/>
            <person name="Payton A.C."/>
            <person name="Mcbreen J.C."/>
            <person name="Conrad R.E."/>
            <person name="Kollar L.M."/>
            <person name="Olsson S."/>
            <person name="Huttunen S."/>
            <person name="Landis J.B."/>
            <person name="Wickett N.J."/>
            <person name="Johnson M.G."/>
            <person name="Rensing S.A."/>
            <person name="Grimwood J."/>
            <person name="Schmutz J."/>
            <person name="Mcdaniel S.F."/>
        </authorList>
    </citation>
    <scope>NUCLEOTIDE SEQUENCE</scope>
    <source>
        <strain evidence="8">R40</strain>
    </source>
</reference>
<dbReference type="Pfam" id="PF00569">
    <property type="entry name" value="ZZ"/>
    <property type="match status" value="1"/>
</dbReference>
<dbReference type="PRINTS" id="PR00364">
    <property type="entry name" value="DISEASERSIST"/>
</dbReference>
<keyword evidence="9" id="KW-1185">Reference proteome</keyword>
<dbReference type="PROSITE" id="PS01357">
    <property type="entry name" value="ZF_ZZ_1"/>
    <property type="match status" value="1"/>
</dbReference>
<dbReference type="PANTHER" id="PTHR11017">
    <property type="entry name" value="LEUCINE-RICH REPEAT-CONTAINING PROTEIN"/>
    <property type="match status" value="1"/>
</dbReference>
<proteinExistence type="predicted"/>
<dbReference type="GO" id="GO:0008270">
    <property type="term" value="F:zinc ion binding"/>
    <property type="evidence" value="ECO:0007669"/>
    <property type="project" value="UniProtKB-KW"/>
</dbReference>
<evidence type="ECO:0000259" key="7">
    <source>
        <dbReference type="PROSITE" id="PS50135"/>
    </source>
</evidence>
<dbReference type="Gene3D" id="3.40.50.300">
    <property type="entry name" value="P-loop containing nucleotide triphosphate hydrolases"/>
    <property type="match status" value="1"/>
</dbReference>
<evidence type="ECO:0000313" key="9">
    <source>
        <dbReference type="Proteomes" id="UP000822688"/>
    </source>
</evidence>
<dbReference type="InterPro" id="IPR002182">
    <property type="entry name" value="NB-ARC"/>
</dbReference>
<accession>A0A8T0GZG2</accession>
<feature type="domain" description="ZZ-type" evidence="7">
    <location>
        <begin position="77"/>
        <end position="136"/>
    </location>
</feature>
<keyword evidence="3" id="KW-0862">Zinc</keyword>
<dbReference type="InterPro" id="IPR000157">
    <property type="entry name" value="TIR_dom"/>
</dbReference>
<dbReference type="PROSITE" id="PS50135">
    <property type="entry name" value="ZF_ZZ_2"/>
    <property type="match status" value="1"/>
</dbReference>
<comment type="caution">
    <text evidence="8">The sequence shown here is derived from an EMBL/GenBank/DDBJ whole genome shotgun (WGS) entry which is preliminary data.</text>
</comment>
<dbReference type="SUPFAM" id="SSF52200">
    <property type="entry name" value="Toll/Interleukin receptor TIR domain"/>
    <property type="match status" value="1"/>
</dbReference>
<dbReference type="EMBL" id="CM026429">
    <property type="protein sequence ID" value="KAG0563579.1"/>
    <property type="molecule type" value="Genomic_DNA"/>
</dbReference>
<evidence type="ECO:0000256" key="1">
    <source>
        <dbReference type="ARBA" id="ARBA00022723"/>
    </source>
</evidence>
<evidence type="ECO:0000259" key="6">
    <source>
        <dbReference type="PROSITE" id="PS50104"/>
    </source>
</evidence>
<dbReference type="SUPFAM" id="SSF52058">
    <property type="entry name" value="L domain-like"/>
    <property type="match status" value="1"/>
</dbReference>
<dbReference type="InterPro" id="IPR044974">
    <property type="entry name" value="Disease_R_plants"/>
</dbReference>
<dbReference type="Proteomes" id="UP000822688">
    <property type="component" value="Chromosome 8"/>
</dbReference>
<dbReference type="InterPro" id="IPR035897">
    <property type="entry name" value="Toll_tir_struct_dom_sf"/>
</dbReference>